<dbReference type="Proteomes" id="UP000014074">
    <property type="component" value="Unassembled WGS sequence"/>
</dbReference>
<evidence type="ECO:0000313" key="3">
    <source>
        <dbReference type="Proteomes" id="UP000014074"/>
    </source>
</evidence>
<evidence type="ECO:0000313" key="2">
    <source>
        <dbReference type="EMBL" id="EON99062.1"/>
    </source>
</evidence>
<dbReference type="AlphaFoldDB" id="R8BIJ4"/>
<keyword evidence="3" id="KW-1185">Reference proteome</keyword>
<reference evidence="3" key="1">
    <citation type="journal article" date="2013" name="Genome Announc.">
        <title>Draft genome sequence of the ascomycete Phaeoacremonium aleophilum strain UCR-PA7, a causal agent of the esca disease complex in grapevines.</title>
        <authorList>
            <person name="Blanco-Ulate B."/>
            <person name="Rolshausen P."/>
            <person name="Cantu D."/>
        </authorList>
    </citation>
    <scope>NUCLEOTIDE SEQUENCE [LARGE SCALE GENOMIC DNA]</scope>
    <source>
        <strain evidence="3">UCR-PA7</strain>
    </source>
</reference>
<sequence length="449" mass="50582">MPQTRSSTKRGIAQVSADGAIEDPNDRGEQLAKPGLQVSDDSCSIESPDENRPSSSTDEDRGELCVPVGITGHEVPREVLVDRLVGWQNKYGTAVGWFEDKIQYNVKNLKHFLNIFYESGNSDQYSMLKAYEALNDECRYTACHGFCHVTWSSLRPDEQDKLRGWAPNAEQLMVSSTGREALFTAWIWHILVDKVFSADPSTKWEAANDTRPRAAAWHHVAQAMSILQKFDCQEWDAEPNGGFATKYHIWRALSAELSRRASGEAGTLPREYGAQLIKDELGHLMDTEKVALTLEHLSDSATNLDFLLMSRSVKTEFRWHRKQDPPTGFRFTKALDEGEYYKPMLENVLHLTFSLEPDPDFEGAPVELVSSPGIASIGRHFQEPWNHTRWDQCSWLAPMTTVVGNIPGPDPVYKPPTEAELKRSLDFMAKFIGERPKSIFDKPKPPGGV</sequence>
<feature type="region of interest" description="Disordered" evidence="1">
    <location>
        <begin position="1"/>
        <end position="63"/>
    </location>
</feature>
<organism evidence="2 3">
    <name type="scientific">Phaeoacremonium minimum (strain UCR-PA7)</name>
    <name type="common">Esca disease fungus</name>
    <name type="synonym">Togninia minima</name>
    <dbReference type="NCBI Taxonomy" id="1286976"/>
    <lineage>
        <taxon>Eukaryota</taxon>
        <taxon>Fungi</taxon>
        <taxon>Dikarya</taxon>
        <taxon>Ascomycota</taxon>
        <taxon>Pezizomycotina</taxon>
        <taxon>Sordariomycetes</taxon>
        <taxon>Sordariomycetidae</taxon>
        <taxon>Togniniales</taxon>
        <taxon>Togniniaceae</taxon>
        <taxon>Phaeoacremonium</taxon>
    </lineage>
</organism>
<dbReference type="HOGENOM" id="CLU_610007_0_0_1"/>
<dbReference type="KEGG" id="tmn:UCRPA7_5462"/>
<dbReference type="GeneID" id="19326020"/>
<proteinExistence type="predicted"/>
<dbReference type="OrthoDB" id="5130600at2759"/>
<name>R8BIJ4_PHAM7</name>
<dbReference type="EMBL" id="KB933181">
    <property type="protein sequence ID" value="EON99062.1"/>
    <property type="molecule type" value="Genomic_DNA"/>
</dbReference>
<dbReference type="RefSeq" id="XP_007916200.1">
    <property type="nucleotide sequence ID" value="XM_007918009.1"/>
</dbReference>
<evidence type="ECO:0000256" key="1">
    <source>
        <dbReference type="SAM" id="MobiDB-lite"/>
    </source>
</evidence>
<accession>R8BIJ4</accession>
<protein>
    <submittedName>
        <fullName evidence="2">Uncharacterized protein</fullName>
    </submittedName>
</protein>
<gene>
    <name evidence="2" type="ORF">UCRPA7_5462</name>
</gene>